<feature type="coiled-coil region" evidence="1">
    <location>
        <begin position="435"/>
        <end position="489"/>
    </location>
</feature>
<evidence type="ECO:0000256" key="1">
    <source>
        <dbReference type="SAM" id="Coils"/>
    </source>
</evidence>
<accession>A0A5D3F652</accession>
<dbReference type="InterPro" id="IPR011990">
    <property type="entry name" value="TPR-like_helical_dom_sf"/>
</dbReference>
<evidence type="ECO:0000313" key="4">
    <source>
        <dbReference type="Proteomes" id="UP000323505"/>
    </source>
</evidence>
<feature type="compositionally biased region" description="Basic and acidic residues" evidence="2">
    <location>
        <begin position="1"/>
        <end position="14"/>
    </location>
</feature>
<organism evidence="3 4">
    <name type="scientific">Actinomadura decatromicini</name>
    <dbReference type="NCBI Taxonomy" id="2604572"/>
    <lineage>
        <taxon>Bacteria</taxon>
        <taxon>Bacillati</taxon>
        <taxon>Actinomycetota</taxon>
        <taxon>Actinomycetes</taxon>
        <taxon>Streptosporangiales</taxon>
        <taxon>Thermomonosporaceae</taxon>
        <taxon>Actinomadura</taxon>
    </lineage>
</organism>
<feature type="region of interest" description="Disordered" evidence="2">
    <location>
        <begin position="1"/>
        <end position="24"/>
    </location>
</feature>
<keyword evidence="4" id="KW-1185">Reference proteome</keyword>
<dbReference type="EMBL" id="VSRQ01000010">
    <property type="protein sequence ID" value="TYK43653.1"/>
    <property type="molecule type" value="Genomic_DNA"/>
</dbReference>
<reference evidence="3 4" key="1">
    <citation type="submission" date="2019-08" db="EMBL/GenBank/DDBJ databases">
        <title>Actinomadura sp. nov. CYP1-5 isolated from mountain soil.</title>
        <authorList>
            <person name="Songsumanus A."/>
            <person name="Kuncharoen N."/>
            <person name="Kudo T."/>
            <person name="Yuki M."/>
            <person name="Igarashi Y."/>
            <person name="Tanasupawat S."/>
        </authorList>
    </citation>
    <scope>NUCLEOTIDE SEQUENCE [LARGE SCALE GENOMIC DNA]</scope>
    <source>
        <strain evidence="3 4">CYP1-5</strain>
    </source>
</reference>
<dbReference type="Proteomes" id="UP000323505">
    <property type="component" value="Unassembled WGS sequence"/>
</dbReference>
<name>A0A5D3F652_9ACTN</name>
<dbReference type="RefSeq" id="WP_148767400.1">
    <property type="nucleotide sequence ID" value="NZ_VSRQ01000010.1"/>
</dbReference>
<gene>
    <name evidence="3" type="ORF">FXF68_36480</name>
</gene>
<keyword evidence="1" id="KW-0175">Coiled coil</keyword>
<evidence type="ECO:0000256" key="2">
    <source>
        <dbReference type="SAM" id="MobiDB-lite"/>
    </source>
</evidence>
<sequence length="588" mass="65221">MTDEDRAAGDRAAEPARPGSLALPYAPQQLPDLLSLPFLGGAELSEHFGRLEEIGRRRPEREPALPALVLPGQGALSVEDSLELGEEGEDLLEDARANIARGEYPLALEQLAEFIEISPGHPEARYLSAYCHYRLGGAGLMTALGVLRPMRDEPLEDPELRTGVRDLRAKLRVILTQQEMAAFLDASPRDPRAAADRLRRFIELAPEEPEPQYLLAVTQAQNGEFESALRTTKYALRQAEGNTGQLRVLAEALETVVVRTLAGPAVRALRDGAYRRARENLARVDREWRETEVLRDLDAFLSDLCERGHPPAKRLPPPRGPADRAARLYALISDEDGRESVQLLIAGRFAEAERVLARMLHVVPRFPVANFIYAICLCVQGREPERAIAAAEIAAGDPSLPDTGQLLRTAREMSQVLAINAAVEEHNAAVEAVSEKPSRQELADLERRMRKLRQRLPEVQSMATTRQSAARVRQLAKAVDQRLKDVEQAMESVDVPELVLRFNRWAEQAASVQALYDGGMPGSPRADGLRSSSRYVHGGFGADRESLLDMDELRSINRKARQLLRTAADPRARKVLQDLLNATDRIIR</sequence>
<protein>
    <submittedName>
        <fullName evidence="3">Tetratricopeptide repeat protein</fullName>
    </submittedName>
</protein>
<proteinExistence type="predicted"/>
<dbReference type="Pfam" id="PF13432">
    <property type="entry name" value="TPR_16"/>
    <property type="match status" value="2"/>
</dbReference>
<evidence type="ECO:0000313" key="3">
    <source>
        <dbReference type="EMBL" id="TYK43653.1"/>
    </source>
</evidence>
<dbReference type="Gene3D" id="1.25.40.10">
    <property type="entry name" value="Tetratricopeptide repeat domain"/>
    <property type="match status" value="1"/>
</dbReference>
<dbReference type="SUPFAM" id="SSF48452">
    <property type="entry name" value="TPR-like"/>
    <property type="match status" value="1"/>
</dbReference>
<dbReference type="AlphaFoldDB" id="A0A5D3F652"/>
<comment type="caution">
    <text evidence="3">The sequence shown here is derived from an EMBL/GenBank/DDBJ whole genome shotgun (WGS) entry which is preliminary data.</text>
</comment>